<sequence>MKNPERVKAGMVAFLNHQSQQHTCRISPVPHPKPISHTSLITPLRHKAYPQYQFETISWYIFSYSEPIEVRRSLQQSHNSDVVASLIPKDLLRSKDLILMNVLLFLNFASALDSVS</sequence>
<proteinExistence type="predicted"/>
<protein>
    <submittedName>
        <fullName evidence="1">Uncharacterized protein</fullName>
    </submittedName>
</protein>
<evidence type="ECO:0000313" key="1">
    <source>
        <dbReference type="EMBL" id="KAK9716861.1"/>
    </source>
</evidence>
<comment type="caution">
    <text evidence="1">The sequence shown here is derived from an EMBL/GenBank/DDBJ whole genome shotgun (WGS) entry which is preliminary data.</text>
</comment>
<name>A0AAW1KF96_POPJA</name>
<organism evidence="1 2">
    <name type="scientific">Popillia japonica</name>
    <name type="common">Japanese beetle</name>
    <dbReference type="NCBI Taxonomy" id="7064"/>
    <lineage>
        <taxon>Eukaryota</taxon>
        <taxon>Metazoa</taxon>
        <taxon>Ecdysozoa</taxon>
        <taxon>Arthropoda</taxon>
        <taxon>Hexapoda</taxon>
        <taxon>Insecta</taxon>
        <taxon>Pterygota</taxon>
        <taxon>Neoptera</taxon>
        <taxon>Endopterygota</taxon>
        <taxon>Coleoptera</taxon>
        <taxon>Polyphaga</taxon>
        <taxon>Scarabaeiformia</taxon>
        <taxon>Scarabaeidae</taxon>
        <taxon>Rutelinae</taxon>
        <taxon>Popillia</taxon>
    </lineage>
</organism>
<dbReference type="Proteomes" id="UP001458880">
    <property type="component" value="Unassembled WGS sequence"/>
</dbReference>
<reference evidence="1 2" key="1">
    <citation type="journal article" date="2024" name="BMC Genomics">
        <title>De novo assembly and annotation of Popillia japonica's genome with initial clues to its potential as an invasive pest.</title>
        <authorList>
            <person name="Cucini C."/>
            <person name="Boschi S."/>
            <person name="Funari R."/>
            <person name="Cardaioli E."/>
            <person name="Iannotti N."/>
            <person name="Marturano G."/>
            <person name="Paoli F."/>
            <person name="Bruttini M."/>
            <person name="Carapelli A."/>
            <person name="Frati F."/>
            <person name="Nardi F."/>
        </authorList>
    </citation>
    <scope>NUCLEOTIDE SEQUENCE [LARGE SCALE GENOMIC DNA]</scope>
    <source>
        <strain evidence="1">DMR45628</strain>
    </source>
</reference>
<evidence type="ECO:0000313" key="2">
    <source>
        <dbReference type="Proteomes" id="UP001458880"/>
    </source>
</evidence>
<gene>
    <name evidence="1" type="ORF">QE152_g24479</name>
</gene>
<keyword evidence="2" id="KW-1185">Reference proteome</keyword>
<dbReference type="EMBL" id="JASPKY010000251">
    <property type="protein sequence ID" value="KAK9716861.1"/>
    <property type="molecule type" value="Genomic_DNA"/>
</dbReference>
<accession>A0AAW1KF96</accession>
<dbReference type="AlphaFoldDB" id="A0AAW1KF96"/>